<dbReference type="EMBL" id="MU005772">
    <property type="protein sequence ID" value="KAF2708373.1"/>
    <property type="molecule type" value="Genomic_DNA"/>
</dbReference>
<dbReference type="Proteomes" id="UP000799428">
    <property type="component" value="Unassembled WGS sequence"/>
</dbReference>
<accession>A0A6G1K6X3</accession>
<feature type="non-terminal residue" evidence="1">
    <location>
        <position position="1"/>
    </location>
</feature>
<dbReference type="AlphaFoldDB" id="A0A6G1K6X3"/>
<sequence>SNYRVAEYHNGNVHQIFESRRHQHVTNFGAGPTSYRQQETTTVHWFSVAENSPLVIHDLRSGSQKGGDPMSKPHVTVATHVSPRAKPIIFQSPTPHRPKPMDISPLFKTLVITTPPPTPKIDRLPTPELDDLDGFPFCNCCVDVYHCKYCVSCG</sequence>
<name>A0A6G1K6X3_9PLEO</name>
<proteinExistence type="predicted"/>
<protein>
    <submittedName>
        <fullName evidence="1">Uncharacterized protein</fullName>
    </submittedName>
</protein>
<evidence type="ECO:0000313" key="2">
    <source>
        <dbReference type="Proteomes" id="UP000799428"/>
    </source>
</evidence>
<dbReference type="OrthoDB" id="3788377at2759"/>
<organism evidence="1 2">
    <name type="scientific">Pleomassaria siparia CBS 279.74</name>
    <dbReference type="NCBI Taxonomy" id="1314801"/>
    <lineage>
        <taxon>Eukaryota</taxon>
        <taxon>Fungi</taxon>
        <taxon>Dikarya</taxon>
        <taxon>Ascomycota</taxon>
        <taxon>Pezizomycotina</taxon>
        <taxon>Dothideomycetes</taxon>
        <taxon>Pleosporomycetidae</taxon>
        <taxon>Pleosporales</taxon>
        <taxon>Pleomassariaceae</taxon>
        <taxon>Pleomassaria</taxon>
    </lineage>
</organism>
<gene>
    <name evidence="1" type="ORF">K504DRAFT_353155</name>
</gene>
<keyword evidence="2" id="KW-1185">Reference proteome</keyword>
<evidence type="ECO:0000313" key="1">
    <source>
        <dbReference type="EMBL" id="KAF2708373.1"/>
    </source>
</evidence>
<reference evidence="1" key="1">
    <citation type="journal article" date="2020" name="Stud. Mycol.">
        <title>101 Dothideomycetes genomes: a test case for predicting lifestyles and emergence of pathogens.</title>
        <authorList>
            <person name="Haridas S."/>
            <person name="Albert R."/>
            <person name="Binder M."/>
            <person name="Bloem J."/>
            <person name="Labutti K."/>
            <person name="Salamov A."/>
            <person name="Andreopoulos B."/>
            <person name="Baker S."/>
            <person name="Barry K."/>
            <person name="Bills G."/>
            <person name="Bluhm B."/>
            <person name="Cannon C."/>
            <person name="Castanera R."/>
            <person name="Culley D."/>
            <person name="Daum C."/>
            <person name="Ezra D."/>
            <person name="Gonzalez J."/>
            <person name="Henrissat B."/>
            <person name="Kuo A."/>
            <person name="Liang C."/>
            <person name="Lipzen A."/>
            <person name="Lutzoni F."/>
            <person name="Magnuson J."/>
            <person name="Mondo S."/>
            <person name="Nolan M."/>
            <person name="Ohm R."/>
            <person name="Pangilinan J."/>
            <person name="Park H.-J."/>
            <person name="Ramirez L."/>
            <person name="Alfaro M."/>
            <person name="Sun H."/>
            <person name="Tritt A."/>
            <person name="Yoshinaga Y."/>
            <person name="Zwiers L.-H."/>
            <person name="Turgeon B."/>
            <person name="Goodwin S."/>
            <person name="Spatafora J."/>
            <person name="Crous P."/>
            <person name="Grigoriev I."/>
        </authorList>
    </citation>
    <scope>NUCLEOTIDE SEQUENCE</scope>
    <source>
        <strain evidence="1">CBS 279.74</strain>
    </source>
</reference>
<feature type="non-terminal residue" evidence="1">
    <location>
        <position position="154"/>
    </location>
</feature>